<feature type="region of interest" description="Disordered" evidence="2">
    <location>
        <begin position="198"/>
        <end position="220"/>
    </location>
</feature>
<evidence type="ECO:0000256" key="1">
    <source>
        <dbReference type="SAM" id="Coils"/>
    </source>
</evidence>
<evidence type="ECO:0008006" key="5">
    <source>
        <dbReference type="Google" id="ProtNLM"/>
    </source>
</evidence>
<dbReference type="KEGG" id="msu:MS0097"/>
<dbReference type="Proteomes" id="UP000000607">
    <property type="component" value="Chromosome"/>
</dbReference>
<gene>
    <name evidence="3" type="ordered locus">MS0097</name>
</gene>
<name>Q65WF6_MANSM</name>
<dbReference type="HOGENOM" id="CLU_058178_1_0_6"/>
<reference evidence="3 4" key="1">
    <citation type="journal article" date="2004" name="Nat. Biotechnol.">
        <title>The genome sequence of the capnophilic rumen bacterium Mannheimia succiniciproducens.</title>
        <authorList>
            <person name="Hong S.H."/>
            <person name="Kim J.S."/>
            <person name="Lee S.Y."/>
            <person name="In Y.H."/>
            <person name="Choi S.S."/>
            <person name="Rih J.-K."/>
            <person name="Kim C.H."/>
            <person name="Jeong H."/>
            <person name="Hur C.G."/>
            <person name="Kim J.J."/>
        </authorList>
    </citation>
    <scope>NUCLEOTIDE SEQUENCE [LARGE SCALE GENOMIC DNA]</scope>
    <source>
        <strain evidence="4">KCTC 0769BP / MBEL55E</strain>
    </source>
</reference>
<dbReference type="STRING" id="221988.MS0097"/>
<evidence type="ECO:0000313" key="3">
    <source>
        <dbReference type="EMBL" id="AAU36704.1"/>
    </source>
</evidence>
<dbReference type="AlphaFoldDB" id="Q65WF6"/>
<accession>Q65WF6</accession>
<dbReference type="EMBL" id="AE016827">
    <property type="protein sequence ID" value="AAU36704.1"/>
    <property type="molecule type" value="Genomic_DNA"/>
</dbReference>
<evidence type="ECO:0000313" key="4">
    <source>
        <dbReference type="Proteomes" id="UP000000607"/>
    </source>
</evidence>
<keyword evidence="4" id="KW-1185">Reference proteome</keyword>
<feature type="coiled-coil region" evidence="1">
    <location>
        <begin position="226"/>
        <end position="258"/>
    </location>
</feature>
<feature type="compositionally biased region" description="Acidic residues" evidence="2">
    <location>
        <begin position="337"/>
        <end position="346"/>
    </location>
</feature>
<feature type="region of interest" description="Disordered" evidence="2">
    <location>
        <begin position="326"/>
        <end position="347"/>
    </location>
</feature>
<sequence>MPRNGGNMTQIEIFKAGKRLDAHGTEVDITVEDLQDTVKFYNPEFHEAPLVIGHPKLNNPAWGWVKGLSLDGDVLKADVDEVDAEFAEMVKSGKFKKVSAAFYLPNSPNNPHKGVLSLRHVGFLGAMPPAVKGLKQVEFAEDDDFLEFSDWGQASLFSRLREWIIGKFGIEDADKALPHFEVEWLKEDAMRDQIQKQVQSEQVTPEPIFNEPQKPEGETGMTPEEIEALKAENEKLKAEKAKAEAAQAEAALAAEKAGNAEFAEGLVKQGKLAPVVKDALVRALDNLADLKAGKDPEFGEGEEQDVLSQFKTALSQSPKIIEFGEVATSDKTKDTPPDEVEYAETDDPTRIELDRRIRAYMKEHNVDYVTALGAVK</sequence>
<dbReference type="eggNOG" id="COG4388">
    <property type="taxonomic scope" value="Bacteria"/>
</dbReference>
<proteinExistence type="predicted"/>
<keyword evidence="1" id="KW-0175">Coiled coil</keyword>
<evidence type="ECO:0000256" key="2">
    <source>
        <dbReference type="SAM" id="MobiDB-lite"/>
    </source>
</evidence>
<organism evidence="3 4">
    <name type="scientific">Mannheimia succiniciproducens (strain KCTC 0769BP / MBEL55E)</name>
    <dbReference type="NCBI Taxonomy" id="221988"/>
    <lineage>
        <taxon>Bacteria</taxon>
        <taxon>Pseudomonadati</taxon>
        <taxon>Pseudomonadota</taxon>
        <taxon>Gammaproteobacteria</taxon>
        <taxon>Pasteurellales</taxon>
        <taxon>Pasteurellaceae</taxon>
        <taxon>Basfia</taxon>
    </lineage>
</organism>
<protein>
    <recommendedName>
        <fullName evidence="5">Peptidase</fullName>
    </recommendedName>
</protein>